<accession>A0AA88GFC4</accession>
<gene>
    <name evidence="2" type="ORF">C9374_010990</name>
</gene>
<proteinExistence type="predicted"/>
<dbReference type="AlphaFoldDB" id="A0AA88GFC4"/>
<dbReference type="RefSeq" id="XP_044543327.1">
    <property type="nucleotide sequence ID" value="XM_044686595.1"/>
</dbReference>
<protein>
    <submittedName>
        <fullName evidence="2">Uncharacterized protein</fullName>
    </submittedName>
</protein>
<feature type="region of interest" description="Disordered" evidence="1">
    <location>
        <begin position="1"/>
        <end position="48"/>
    </location>
</feature>
<evidence type="ECO:0000256" key="1">
    <source>
        <dbReference type="SAM" id="MobiDB-lite"/>
    </source>
</evidence>
<feature type="compositionally biased region" description="Low complexity" evidence="1">
    <location>
        <begin position="15"/>
        <end position="34"/>
    </location>
</feature>
<dbReference type="Proteomes" id="UP000816034">
    <property type="component" value="Unassembled WGS sequence"/>
</dbReference>
<comment type="caution">
    <text evidence="2">The sequence shown here is derived from an EMBL/GenBank/DDBJ whole genome shotgun (WGS) entry which is preliminary data.</text>
</comment>
<feature type="region of interest" description="Disordered" evidence="1">
    <location>
        <begin position="111"/>
        <end position="138"/>
    </location>
</feature>
<feature type="region of interest" description="Disordered" evidence="1">
    <location>
        <begin position="175"/>
        <end position="218"/>
    </location>
</feature>
<dbReference type="EMBL" id="PYSW02000047">
    <property type="protein sequence ID" value="KAG2374153.1"/>
    <property type="molecule type" value="Genomic_DNA"/>
</dbReference>
<sequence length="218" mass="24158">MKHELESSKVNPTRSKPVSSSRATTSSSSNISLTIRQQQVSSHDSSLTLRSMKRNGHKIEKQHRTISVSKTCVVLRHLQTQPNQVETTHYCDDEGSQPLTREALLTYSSFIQPQSMDGGNGRSRDELTSDSQPHHALPPSYIKAGMAMLLGLMCGLNSDLHQVAKNILLQHHPMCQTPTQEPTTSSMSNNPIPPPNEQQQQPTKKGRTSISIKDLLND</sequence>
<dbReference type="GeneID" id="68103444"/>
<organism evidence="2 3">
    <name type="scientific">Naegleria lovaniensis</name>
    <name type="common">Amoeba</name>
    <dbReference type="NCBI Taxonomy" id="51637"/>
    <lineage>
        <taxon>Eukaryota</taxon>
        <taxon>Discoba</taxon>
        <taxon>Heterolobosea</taxon>
        <taxon>Tetramitia</taxon>
        <taxon>Eutetramitia</taxon>
        <taxon>Vahlkampfiidae</taxon>
        <taxon>Naegleria</taxon>
    </lineage>
</organism>
<evidence type="ECO:0000313" key="2">
    <source>
        <dbReference type="EMBL" id="KAG2374153.1"/>
    </source>
</evidence>
<evidence type="ECO:0000313" key="3">
    <source>
        <dbReference type="Proteomes" id="UP000816034"/>
    </source>
</evidence>
<keyword evidence="3" id="KW-1185">Reference proteome</keyword>
<reference evidence="2 3" key="1">
    <citation type="journal article" date="2018" name="BMC Genomics">
        <title>The genome of Naegleria lovaniensis, the basis for a comparative approach to unravel pathogenicity factors of the human pathogenic amoeba N. fowleri.</title>
        <authorList>
            <person name="Liechti N."/>
            <person name="Schurch N."/>
            <person name="Bruggmann R."/>
            <person name="Wittwer M."/>
        </authorList>
    </citation>
    <scope>NUCLEOTIDE SEQUENCE [LARGE SCALE GENOMIC DNA]</scope>
    <source>
        <strain evidence="2 3">ATCC 30569</strain>
    </source>
</reference>
<name>A0AA88GFC4_NAELO</name>
<feature type="compositionally biased region" description="Polar residues" evidence="1">
    <location>
        <begin position="35"/>
        <end position="48"/>
    </location>
</feature>